<evidence type="ECO:0000256" key="7">
    <source>
        <dbReference type="SAM" id="Phobius"/>
    </source>
</evidence>
<dbReference type="RefSeq" id="WP_119745265.1">
    <property type="nucleotide sequence ID" value="NZ_QZCG01000001.1"/>
</dbReference>
<evidence type="ECO:0000313" key="9">
    <source>
        <dbReference type="Proteomes" id="UP000284202"/>
    </source>
</evidence>
<proteinExistence type="inferred from homology"/>
<reference evidence="9" key="1">
    <citation type="submission" date="2018-09" db="EMBL/GenBank/DDBJ databases">
        <title>Acidovorax cavernicola nov. sp. isolated from Gruta de las Maravillas (Aracena, Spain).</title>
        <authorList>
            <person name="Jurado V."/>
            <person name="Gutierrez-Patricio S."/>
            <person name="Gonzalez-Pimentel J.L."/>
            <person name="Miller A.Z."/>
            <person name="Laiz L."/>
            <person name="Saiz-Jimenez C."/>
        </authorList>
    </citation>
    <scope>NUCLEOTIDE SEQUENCE [LARGE SCALE GENOMIC DNA]</scope>
    <source>
        <strain evidence="9">1011MAR3C25</strain>
    </source>
</reference>
<feature type="transmembrane region" description="Helical" evidence="7">
    <location>
        <begin position="109"/>
        <end position="129"/>
    </location>
</feature>
<evidence type="ECO:0000256" key="2">
    <source>
        <dbReference type="ARBA" id="ARBA00007977"/>
    </source>
</evidence>
<evidence type="ECO:0000256" key="6">
    <source>
        <dbReference type="ARBA" id="ARBA00023136"/>
    </source>
</evidence>
<dbReference type="InterPro" id="IPR018383">
    <property type="entry name" value="UPF0324_pro"/>
</dbReference>
<evidence type="ECO:0000313" key="8">
    <source>
        <dbReference type="EMBL" id="RJE89377.1"/>
    </source>
</evidence>
<keyword evidence="3" id="KW-1003">Cell membrane</keyword>
<feature type="transmembrane region" description="Helical" evidence="7">
    <location>
        <begin position="84"/>
        <end position="103"/>
    </location>
</feature>
<dbReference type="EMBL" id="QZCG01000001">
    <property type="protein sequence ID" value="RJE89377.1"/>
    <property type="molecule type" value="Genomic_DNA"/>
</dbReference>
<feature type="transmembrane region" description="Helical" evidence="7">
    <location>
        <begin position="141"/>
        <end position="159"/>
    </location>
</feature>
<keyword evidence="4 7" id="KW-0812">Transmembrane</keyword>
<feature type="transmembrane region" description="Helical" evidence="7">
    <location>
        <begin position="332"/>
        <end position="351"/>
    </location>
</feature>
<comment type="subcellular location">
    <subcellularLocation>
        <location evidence="1">Cell membrane</location>
        <topology evidence="1">Multi-pass membrane protein</topology>
    </subcellularLocation>
</comment>
<protein>
    <submittedName>
        <fullName evidence="8">Putative sulfate exporter family transporter</fullName>
    </submittedName>
</protein>
<sequence>MSHVTTEKLPKTAGDSKTSWTPGLWMRRYLPGLWLVGLLTAASYGLRSFPGLAQLSPMIIGIILGVMMCNLAPTAEIFRPGIAIAGKGLLRAAVALLGVQITIGELIGIGAWGLASAVIALFTTFFFILWVGRLMGVGRSLTVLIAAGTSVCGAAAIAGANSAARGSDEDVTYAVASITLFGTIAMFSLPLIGRLLGMETQAYGTWVGLSVHEVAQVVGAGFQSGELAGKTAVITKLVRVLLLAVLVSGLVLAFRKRDGAEPEADKTSAGVPLVPGFILGFLGLVLLNSGGLLPEMPREAIIDVTPVLLTAALAALGLGTRFDKLRELGVKPLILCGLGTIVITTLSYILVSM</sequence>
<keyword evidence="9" id="KW-1185">Reference proteome</keyword>
<feature type="transmembrane region" description="Helical" evidence="7">
    <location>
        <begin position="171"/>
        <end position="192"/>
    </location>
</feature>
<accession>A0A418T869</accession>
<dbReference type="PANTHER" id="PTHR30106">
    <property type="entry name" value="INNER MEMBRANE PROTEIN YEIH-RELATED"/>
    <property type="match status" value="1"/>
</dbReference>
<dbReference type="OrthoDB" id="5393513at2"/>
<dbReference type="PANTHER" id="PTHR30106:SF2">
    <property type="entry name" value="UPF0324 INNER MEMBRANE PROTEIN YEIH"/>
    <property type="match status" value="1"/>
</dbReference>
<dbReference type="GO" id="GO:0005886">
    <property type="term" value="C:plasma membrane"/>
    <property type="evidence" value="ECO:0007669"/>
    <property type="project" value="UniProtKB-SubCell"/>
</dbReference>
<comment type="caution">
    <text evidence="8">The sequence shown here is derived from an EMBL/GenBank/DDBJ whole genome shotgun (WGS) entry which is preliminary data.</text>
</comment>
<feature type="transmembrane region" description="Helical" evidence="7">
    <location>
        <begin position="52"/>
        <end position="72"/>
    </location>
</feature>
<organism evidence="8 9">
    <name type="scientific">Paracoccus onubensis</name>
    <dbReference type="NCBI Taxonomy" id="1675788"/>
    <lineage>
        <taxon>Bacteria</taxon>
        <taxon>Pseudomonadati</taxon>
        <taxon>Pseudomonadota</taxon>
        <taxon>Alphaproteobacteria</taxon>
        <taxon>Rhodobacterales</taxon>
        <taxon>Paracoccaceae</taxon>
        <taxon>Paracoccus</taxon>
    </lineage>
</organism>
<feature type="transmembrane region" description="Helical" evidence="7">
    <location>
        <begin position="274"/>
        <end position="293"/>
    </location>
</feature>
<dbReference type="Proteomes" id="UP000284202">
    <property type="component" value="Unassembled WGS sequence"/>
</dbReference>
<feature type="transmembrane region" description="Helical" evidence="7">
    <location>
        <begin position="237"/>
        <end position="254"/>
    </location>
</feature>
<comment type="similarity">
    <text evidence="2">Belongs to the UPF0324 family.</text>
</comment>
<feature type="transmembrane region" description="Helical" evidence="7">
    <location>
        <begin position="300"/>
        <end position="320"/>
    </location>
</feature>
<evidence type="ECO:0000256" key="1">
    <source>
        <dbReference type="ARBA" id="ARBA00004651"/>
    </source>
</evidence>
<dbReference type="Pfam" id="PF03601">
    <property type="entry name" value="Cons_hypoth698"/>
    <property type="match status" value="1"/>
</dbReference>
<keyword evidence="6 7" id="KW-0472">Membrane</keyword>
<evidence type="ECO:0000256" key="3">
    <source>
        <dbReference type="ARBA" id="ARBA00022475"/>
    </source>
</evidence>
<dbReference type="AlphaFoldDB" id="A0A418T869"/>
<gene>
    <name evidence="8" type="ORF">D3P04_01725</name>
</gene>
<keyword evidence="5 7" id="KW-1133">Transmembrane helix</keyword>
<name>A0A418T869_9RHOB</name>
<evidence type="ECO:0000256" key="4">
    <source>
        <dbReference type="ARBA" id="ARBA00022692"/>
    </source>
</evidence>
<evidence type="ECO:0000256" key="5">
    <source>
        <dbReference type="ARBA" id="ARBA00022989"/>
    </source>
</evidence>